<feature type="transmembrane region" description="Helical" evidence="1">
    <location>
        <begin position="282"/>
        <end position="299"/>
    </location>
</feature>
<feature type="transmembrane region" description="Helical" evidence="1">
    <location>
        <begin position="248"/>
        <end position="270"/>
    </location>
</feature>
<accession>A0A427YDD2</accession>
<evidence type="ECO:0000259" key="2">
    <source>
        <dbReference type="Pfam" id="PF13632"/>
    </source>
</evidence>
<name>A0A427YDD2_9TREE</name>
<dbReference type="OrthoDB" id="38531at2759"/>
<gene>
    <name evidence="3" type="ORF">EHS25_002291</name>
</gene>
<dbReference type="EMBL" id="RSCD01000014">
    <property type="protein sequence ID" value="RSH89179.1"/>
    <property type="molecule type" value="Genomic_DNA"/>
</dbReference>
<feature type="transmembrane region" description="Helical" evidence="1">
    <location>
        <begin position="122"/>
        <end position="145"/>
    </location>
</feature>
<feature type="transmembrane region" description="Helical" evidence="1">
    <location>
        <begin position="196"/>
        <end position="215"/>
    </location>
</feature>
<dbReference type="Proteomes" id="UP000279259">
    <property type="component" value="Unassembled WGS sequence"/>
</dbReference>
<dbReference type="STRING" id="1890683.A0A427YDD2"/>
<evidence type="ECO:0000313" key="4">
    <source>
        <dbReference type="Proteomes" id="UP000279259"/>
    </source>
</evidence>
<dbReference type="Pfam" id="PF13632">
    <property type="entry name" value="Glyco_trans_2_3"/>
    <property type="match status" value="1"/>
</dbReference>
<organism evidence="3 4">
    <name type="scientific">Saitozyma podzolica</name>
    <dbReference type="NCBI Taxonomy" id="1890683"/>
    <lineage>
        <taxon>Eukaryota</taxon>
        <taxon>Fungi</taxon>
        <taxon>Dikarya</taxon>
        <taxon>Basidiomycota</taxon>
        <taxon>Agaricomycotina</taxon>
        <taxon>Tremellomycetes</taxon>
        <taxon>Tremellales</taxon>
        <taxon>Trimorphomycetaceae</taxon>
        <taxon>Saitozyma</taxon>
    </lineage>
</organism>
<dbReference type="AlphaFoldDB" id="A0A427YDD2"/>
<keyword evidence="1" id="KW-1133">Transmembrane helix</keyword>
<reference evidence="3 4" key="1">
    <citation type="submission" date="2018-11" db="EMBL/GenBank/DDBJ databases">
        <title>Genome sequence of Saitozyma podzolica DSM 27192.</title>
        <authorList>
            <person name="Aliyu H."/>
            <person name="Gorte O."/>
            <person name="Ochsenreither K."/>
        </authorList>
    </citation>
    <scope>NUCLEOTIDE SEQUENCE [LARGE SCALE GENOMIC DNA]</scope>
    <source>
        <strain evidence="3 4">DSM 27192</strain>
    </source>
</reference>
<evidence type="ECO:0000313" key="3">
    <source>
        <dbReference type="EMBL" id="RSH89179.1"/>
    </source>
</evidence>
<proteinExistence type="predicted"/>
<feature type="domain" description="Glycosyltransferase 2-like" evidence="2">
    <location>
        <begin position="4"/>
        <end position="133"/>
    </location>
</feature>
<feature type="transmembrane region" description="Helical" evidence="1">
    <location>
        <begin position="157"/>
        <end position="176"/>
    </location>
</feature>
<dbReference type="PANTHER" id="PTHR35408:SF3">
    <property type="entry name" value="GLYCOSYLTRANSFERASE 2-LIKE DOMAIN-CONTAINING PROTEIN"/>
    <property type="match status" value="1"/>
</dbReference>
<evidence type="ECO:0000256" key="1">
    <source>
        <dbReference type="SAM" id="Phobius"/>
    </source>
</evidence>
<comment type="caution">
    <text evidence="3">The sequence shown here is derived from an EMBL/GenBank/DDBJ whole genome shotgun (WGS) entry which is preliminary data.</text>
</comment>
<dbReference type="InterPro" id="IPR001173">
    <property type="entry name" value="Glyco_trans_2-like"/>
</dbReference>
<dbReference type="PANTHER" id="PTHR35408">
    <property type="entry name" value="CHROMOSOME 15, WHOLE GENOME SHOTGUN SEQUENCE"/>
    <property type="match status" value="1"/>
</dbReference>
<keyword evidence="1" id="KW-0472">Membrane</keyword>
<keyword evidence="1" id="KW-0812">Transmembrane</keyword>
<keyword evidence="4" id="KW-1185">Reference proteome</keyword>
<sequence length="308" mass="35395">MRDFLRWSALQECATPDPFDGVARIWSESHVSEDFQISLRLQSLGWTLRWATYSNNGFEEGVSLTHGDELARWQKYAWGCSEIIFNPIRYWPTRGPLSKLFRTFLWSNIPPHAKFGIMAYIFSYYAISLACTGSIYNYVLVGMFALSDTFYCSSWNVLFVCLILFQGVTNVVLCVLRYRLSLENAGAKALEQIKWIPFFMLFFGGLSLPVTQSLLSHLLSINMSWTTTAKSVVKSNFFLQVPRIWKRFWFQIVVSVIIMAGMIVTTTAVVPVQYRVTSIEAIVPLSMTYGFHLLWPFVLDTDITTFTF</sequence>
<protein>
    <recommendedName>
        <fullName evidence="2">Glycosyltransferase 2-like domain-containing protein</fullName>
    </recommendedName>
</protein>